<evidence type="ECO:0000259" key="4">
    <source>
        <dbReference type="Pfam" id="PF00703"/>
    </source>
</evidence>
<dbReference type="SUPFAM" id="SSF49785">
    <property type="entry name" value="Galactose-binding domain-like"/>
    <property type="match status" value="1"/>
</dbReference>
<evidence type="ECO:0000256" key="2">
    <source>
        <dbReference type="ARBA" id="ARBA00022801"/>
    </source>
</evidence>
<name>A0A6J4H0J8_9CYAN</name>
<dbReference type="SUPFAM" id="SSF51445">
    <property type="entry name" value="(Trans)glycosidases"/>
    <property type="match status" value="1"/>
</dbReference>
<feature type="domain" description="Glycoside hydrolase family 2 catalytic" evidence="5">
    <location>
        <begin position="429"/>
        <end position="558"/>
    </location>
</feature>
<organism evidence="6">
    <name type="scientific">uncultured Coleofasciculus sp</name>
    <dbReference type="NCBI Taxonomy" id="1267456"/>
    <lineage>
        <taxon>Bacteria</taxon>
        <taxon>Bacillati</taxon>
        <taxon>Cyanobacteriota</taxon>
        <taxon>Cyanophyceae</taxon>
        <taxon>Coleofasciculales</taxon>
        <taxon>Coleofasciculaceae</taxon>
        <taxon>Coleofasciculus</taxon>
        <taxon>environmental samples</taxon>
    </lineage>
</organism>
<dbReference type="InterPro" id="IPR006102">
    <property type="entry name" value="Ig-like_GH2"/>
</dbReference>
<dbReference type="InterPro" id="IPR036156">
    <property type="entry name" value="Beta-gal/glucu_dom_sf"/>
</dbReference>
<dbReference type="PANTHER" id="PTHR42732:SF1">
    <property type="entry name" value="BETA-MANNOSIDASE"/>
    <property type="match status" value="1"/>
</dbReference>
<dbReference type="InterPro" id="IPR051913">
    <property type="entry name" value="GH2_Domain-Containing"/>
</dbReference>
<dbReference type="SUPFAM" id="SSF49303">
    <property type="entry name" value="beta-Galactosidase/glucuronidase domain"/>
    <property type="match status" value="1"/>
</dbReference>
<dbReference type="InterPro" id="IPR017853">
    <property type="entry name" value="GH"/>
</dbReference>
<dbReference type="Pfam" id="PF00703">
    <property type="entry name" value="Glyco_hydro_2"/>
    <property type="match status" value="1"/>
</dbReference>
<proteinExistence type="inferred from homology"/>
<dbReference type="InterPro" id="IPR006103">
    <property type="entry name" value="Glyco_hydro_2_cat"/>
</dbReference>
<dbReference type="Gene3D" id="3.20.20.80">
    <property type="entry name" value="Glycosidases"/>
    <property type="match status" value="1"/>
</dbReference>
<dbReference type="PANTHER" id="PTHR42732">
    <property type="entry name" value="BETA-GALACTOSIDASE"/>
    <property type="match status" value="1"/>
</dbReference>
<evidence type="ECO:0000313" key="6">
    <source>
        <dbReference type="EMBL" id="CAA9210920.1"/>
    </source>
</evidence>
<evidence type="ECO:0000256" key="3">
    <source>
        <dbReference type="ARBA" id="ARBA00023295"/>
    </source>
</evidence>
<dbReference type="AlphaFoldDB" id="A0A6J4H0J8"/>
<evidence type="ECO:0000256" key="1">
    <source>
        <dbReference type="ARBA" id="ARBA00007401"/>
    </source>
</evidence>
<gene>
    <name evidence="6" type="ORF">AVDCRST_MAG92-87</name>
</gene>
<dbReference type="Pfam" id="PF02836">
    <property type="entry name" value="Glyco_hydro_2_C"/>
    <property type="match status" value="1"/>
</dbReference>
<keyword evidence="2 6" id="KW-0378">Hydrolase</keyword>
<dbReference type="EMBL" id="CADCTM010000012">
    <property type="protein sequence ID" value="CAA9210920.1"/>
    <property type="molecule type" value="Genomic_DNA"/>
</dbReference>
<comment type="similarity">
    <text evidence="1">Belongs to the glycosyl hydrolase 2 family.</text>
</comment>
<dbReference type="InterPro" id="IPR013783">
    <property type="entry name" value="Ig-like_fold"/>
</dbReference>
<feature type="domain" description="Glycoside hydrolase family 2 immunoglobulin-like beta-sandwich" evidence="4">
    <location>
        <begin position="226"/>
        <end position="328"/>
    </location>
</feature>
<dbReference type="Gene3D" id="2.60.40.10">
    <property type="entry name" value="Immunoglobulins"/>
    <property type="match status" value="1"/>
</dbReference>
<dbReference type="InterPro" id="IPR008979">
    <property type="entry name" value="Galactose-bd-like_sf"/>
</dbReference>
<reference evidence="6" key="1">
    <citation type="submission" date="2020-02" db="EMBL/GenBank/DDBJ databases">
        <authorList>
            <person name="Meier V. D."/>
        </authorList>
    </citation>
    <scope>NUCLEOTIDE SEQUENCE</scope>
    <source>
        <strain evidence="6">AVDCRST_MAG92</strain>
    </source>
</reference>
<dbReference type="Gene3D" id="2.60.120.260">
    <property type="entry name" value="Galactose-binding domain-like"/>
    <property type="match status" value="1"/>
</dbReference>
<dbReference type="EC" id="3.2.1.23" evidence="6"/>
<accession>A0A6J4H0J8</accession>
<protein>
    <submittedName>
        <fullName evidence="6">GH2</fullName>
        <ecNumber evidence="6">3.2.1.23</ecNumber>
    </submittedName>
</protein>
<dbReference type="GO" id="GO:0004565">
    <property type="term" value="F:beta-galactosidase activity"/>
    <property type="evidence" value="ECO:0007669"/>
    <property type="project" value="UniProtKB-EC"/>
</dbReference>
<keyword evidence="3 6" id="KW-0326">Glycosidase</keyword>
<dbReference type="GO" id="GO:0005975">
    <property type="term" value="P:carbohydrate metabolic process"/>
    <property type="evidence" value="ECO:0007669"/>
    <property type="project" value="InterPro"/>
</dbReference>
<sequence length="1260" mass="142933">MKSKLAKLSIIFSLTFLLFGLNNHIQKGHSANCPNLQIPSYSLTKFNSKRSQIYLNGNWQFMPTESSSQQPPKTGWGDILVPGDWQRENDNSIPGITKRGTGKAWENFDGSKLTKAWYQRTIKIPQNLQGKALLLDIKRVSTDAEIYIDGIKCGEIDWPYGAVDITRVVKPGKEANLSILVNAIASTQKKTLIMGPNEMHTTEANLDSRGLIGEVRLLSIPNQPQIRDVFIQPSTRKKQIELDIEITGITQAGKVKLVAQMLNEKGEIEQEFTTDAHLKSTPTQTIKAVWNWQNPRLWDVRKPNLYTLKLTTKGNKIDDEYNQQFGFREFWIEGRKFYLNGTQIRLRPINMEEPWAIGIPQVADRMIDGYNWAGFNIAELWPWNHDERGKWHFREIIAERADLKGFPIIVPALDIAPIASSKTWNSSRTNWEKRMATDLRRYRNHPSILMWANSPNFFGHSDDQNPRRIGQKNIVGTITQIEDKRLKEIVAIGEEAVSIIKKYDPTRPVMMHQGASVGDVYSLNSYLNMIPLQEREEWLSNWQQSGDMPYMVVEFGTPLHATMMRGRNGFASSVVSEPLMTEFSAIYLGKQAYELETPEYRNKIRELFIKDQEYQNWYGKAELNFAPAFQKLQQLFNTNTWRSWRTMGVTGGMIPWNNGQGWEPKEGKKQIEINRSPDGRGVYLKQVSKSLWYNLQPEANIIHPSGQALLQNNRPTLAWIAGSADAFTAKDHNFTTGQKLQKQVVLINDTRSTQRFSFNWQVTVNNQQLAKTQKTGTIETGQTLFFPIEVNLSGDIRQKVDGDIRLNASIGTATHEDRFGFRVFPKLPKQNGTITVFDPVGKTTRMLQQLGYKVVPWDNSLVPKLLVIGREALSSPPAGLEAFVRNGGCAIAFTQNPQWLQQLGFRISPHQTRRVFPVNTTHPILNGLDELDLRDWTGESTLTEAYPNTLNQADVKRSPHGVPFYGWHWGNRGTVSSADLEKPHHSSWRPILESEFDLAYSPLMELDYGKGRLILNTLDLEDHIPIDAAAAKIAQQLIEYGTNAPLSPKANKVILIGNELDKAKLDALGLIYHSSNSLITDAQLTIIGAGTNLEDKDLQAYLNKGGKVFFLPRSSSSTALGVRLDQGKITTLPTLPNWQESVGISTSDLHSRTPYDTWLIQSGGERASNGLLSRITIGKGVAIFCQIDPDKLNADANTYLRYTRWRQTRTLAQILANMGASFKADEVFFKPKTSNQPNFYHPDYRTDFDLGDDPYRYYRW</sequence>
<evidence type="ECO:0000259" key="5">
    <source>
        <dbReference type="Pfam" id="PF02836"/>
    </source>
</evidence>